<accession>A0A5S3X0J4</accession>
<keyword evidence="1" id="KW-0413">Isomerase</keyword>
<dbReference type="InterPro" id="IPR004220">
    <property type="entry name" value="5-COMe_2-OHmuconate_Isoase"/>
</dbReference>
<proteinExistence type="predicted"/>
<dbReference type="PANTHER" id="PTHR37950">
    <property type="entry name" value="4-HYDROXYPHENYLACETATE CATABOLISM PROTEIN"/>
    <property type="match status" value="1"/>
</dbReference>
<evidence type="ECO:0000313" key="1">
    <source>
        <dbReference type="EMBL" id="TMP37719.1"/>
    </source>
</evidence>
<dbReference type="PANTHER" id="PTHR37950:SF1">
    <property type="entry name" value="4-HYDROXYPHENYLACETATE CATABOLISM PROTEIN"/>
    <property type="match status" value="1"/>
</dbReference>
<reference evidence="2" key="2">
    <citation type="submission" date="2019-06" db="EMBL/GenBank/DDBJ databases">
        <title>Co-occurence of chitin degradation, pigmentation and bioactivity in marine Pseudoalteromonas.</title>
        <authorList>
            <person name="Sonnenschein E.C."/>
            <person name="Bech P.K."/>
        </authorList>
    </citation>
    <scope>NUCLEOTIDE SEQUENCE [LARGE SCALE GENOMIC DNA]</scope>
    <source>
        <strain evidence="2">S2599</strain>
    </source>
</reference>
<name>A0A5S3X0J4_9GAMM</name>
<reference evidence="1 2" key="1">
    <citation type="submission" date="2018-01" db="EMBL/GenBank/DDBJ databases">
        <authorList>
            <person name="Paulsen S."/>
            <person name="Gram L.K."/>
        </authorList>
    </citation>
    <scope>NUCLEOTIDE SEQUENCE [LARGE SCALE GENOMIC DNA]</scope>
    <source>
        <strain evidence="1 2">S2599</strain>
    </source>
</reference>
<dbReference type="AlphaFoldDB" id="A0A5S3X0J4"/>
<dbReference type="EMBL" id="PNCJ01000013">
    <property type="protein sequence ID" value="TMP37719.1"/>
    <property type="molecule type" value="Genomic_DNA"/>
</dbReference>
<dbReference type="Pfam" id="PF02962">
    <property type="entry name" value="CHMI"/>
    <property type="match status" value="1"/>
</dbReference>
<dbReference type="GO" id="GO:0008704">
    <property type="term" value="F:5-carboxymethyl-2-hydroxymuconate delta-isomerase activity"/>
    <property type="evidence" value="ECO:0007669"/>
    <property type="project" value="InterPro"/>
</dbReference>
<comment type="caution">
    <text evidence="1">The sequence shown here is derived from an EMBL/GenBank/DDBJ whole genome shotgun (WGS) entry which is preliminary data.</text>
</comment>
<dbReference type="RefSeq" id="WP_138544561.1">
    <property type="nucleotide sequence ID" value="NZ_PNCJ01000013.1"/>
</dbReference>
<dbReference type="InterPro" id="IPR014347">
    <property type="entry name" value="Tautomerase/MIF_sf"/>
</dbReference>
<dbReference type="Proteomes" id="UP000306719">
    <property type="component" value="Unassembled WGS sequence"/>
</dbReference>
<organism evidence="1 2">
    <name type="scientific">Pseudoalteromonas rubra</name>
    <dbReference type="NCBI Taxonomy" id="43658"/>
    <lineage>
        <taxon>Bacteria</taxon>
        <taxon>Pseudomonadati</taxon>
        <taxon>Pseudomonadota</taxon>
        <taxon>Gammaproteobacteria</taxon>
        <taxon>Alteromonadales</taxon>
        <taxon>Pseudoalteromonadaceae</taxon>
        <taxon>Pseudoalteromonas</taxon>
    </lineage>
</organism>
<dbReference type="Gene3D" id="3.30.429.10">
    <property type="entry name" value="Macrophage Migration Inhibitory Factor"/>
    <property type="match status" value="1"/>
</dbReference>
<protein>
    <submittedName>
        <fullName evidence="1">5-carboxymethyl-2-hydroxymuconate isomerase</fullName>
    </submittedName>
</protein>
<sequence length="110" mass="12334">MPHLIIEHSENLDIPVSQLVKAVHQSAEATQLFDPASIKTRAIGYSEYQLGGERKGFIHVQAHIISGRTLAQKQLLSDALLSALRLLIPDQQINLSVHPYDLDPEIYRKN</sequence>
<gene>
    <name evidence="1" type="ORF">CWB98_09075</name>
</gene>
<evidence type="ECO:0000313" key="2">
    <source>
        <dbReference type="Proteomes" id="UP000306719"/>
    </source>
</evidence>
<dbReference type="SUPFAM" id="SSF55331">
    <property type="entry name" value="Tautomerase/MIF"/>
    <property type="match status" value="1"/>
</dbReference>
<dbReference type="OrthoDB" id="9814215at2"/>